<feature type="non-terminal residue" evidence="3">
    <location>
        <position position="1"/>
    </location>
</feature>
<dbReference type="Pfam" id="PF00563">
    <property type="entry name" value="EAL"/>
    <property type="match status" value="1"/>
</dbReference>
<protein>
    <submittedName>
        <fullName evidence="3">Bifunctional diguanylate cyclase/phosphodiesterase</fullName>
    </submittedName>
</protein>
<dbReference type="InterPro" id="IPR043128">
    <property type="entry name" value="Rev_trsase/Diguanyl_cyclase"/>
</dbReference>
<gene>
    <name evidence="3" type="ORF">J0A65_23115</name>
</gene>
<organism evidence="3 4">
    <name type="scientific">Bowmanella yangjiangensis</name>
    <dbReference type="NCBI Taxonomy" id="2811230"/>
    <lineage>
        <taxon>Bacteria</taxon>
        <taxon>Pseudomonadati</taxon>
        <taxon>Pseudomonadota</taxon>
        <taxon>Gammaproteobacteria</taxon>
        <taxon>Alteromonadales</taxon>
        <taxon>Alteromonadaceae</taxon>
        <taxon>Bowmanella</taxon>
    </lineage>
</organism>
<reference evidence="3 4" key="1">
    <citation type="submission" date="2021-03" db="EMBL/GenBank/DDBJ databases">
        <title>novel species isolated from a fishpond in China.</title>
        <authorList>
            <person name="Lu H."/>
            <person name="Cai Z."/>
        </authorList>
    </citation>
    <scope>NUCLEOTIDE SEQUENCE [LARGE SCALE GENOMIC DNA]</scope>
    <source>
        <strain evidence="3 4">Y57</strain>
    </source>
</reference>
<dbReference type="SUPFAM" id="SSF55073">
    <property type="entry name" value="Nucleotide cyclase"/>
    <property type="match status" value="1"/>
</dbReference>
<dbReference type="Pfam" id="PF00990">
    <property type="entry name" value="GGDEF"/>
    <property type="match status" value="1"/>
</dbReference>
<evidence type="ECO:0000313" key="3">
    <source>
        <dbReference type="EMBL" id="MBN7822773.1"/>
    </source>
</evidence>
<dbReference type="PROSITE" id="PS50887">
    <property type="entry name" value="GGDEF"/>
    <property type="match status" value="1"/>
</dbReference>
<dbReference type="EMBL" id="JAFKCS010000180">
    <property type="protein sequence ID" value="MBN7822773.1"/>
    <property type="molecule type" value="Genomic_DNA"/>
</dbReference>
<dbReference type="PROSITE" id="PS50883">
    <property type="entry name" value="EAL"/>
    <property type="match status" value="1"/>
</dbReference>
<dbReference type="InterPro" id="IPR000160">
    <property type="entry name" value="GGDEF_dom"/>
</dbReference>
<sequence length="376" mass="41159">QQVATRLVRSLRQRDLVARWGGDEFVVLLELHCHDEVVLVADKLIKALNEPMELAGHVLTATPSIGIALAPEHGNEAGELLRHADAAMYVAKREGRNQYALYRPELSEQLLHRVKLANLLRSALEQHELSLALQPKIGMDGRQIVGAEALLRWDTAAFGRVPPDVFIPIAEELGLIVPIGHWLVREAATLLDDWHARGWPLTLAINLSARQLHDEALLPVLCESMQRSGASPAALELEVTESILLADADFARARLQALRDAGFRIALDDFGTGYSSLGYLKDLPLDRVKIDRSFISDLEQSPRGRALLSSIAGLCRALSLQTTAEGVETAAQLTLVEAEGIDEVQGYFYYPPLTVEAFNQLLESKLGAQDAPGANG</sequence>
<dbReference type="RefSeq" id="WP_206596646.1">
    <property type="nucleotide sequence ID" value="NZ_JAFKCS010000180.1"/>
</dbReference>
<dbReference type="InterPro" id="IPR052155">
    <property type="entry name" value="Biofilm_reg_signaling"/>
</dbReference>
<dbReference type="InterPro" id="IPR035919">
    <property type="entry name" value="EAL_sf"/>
</dbReference>
<dbReference type="Proteomes" id="UP000663992">
    <property type="component" value="Unassembled WGS sequence"/>
</dbReference>
<evidence type="ECO:0000259" key="2">
    <source>
        <dbReference type="PROSITE" id="PS50887"/>
    </source>
</evidence>
<dbReference type="InterPro" id="IPR029787">
    <property type="entry name" value="Nucleotide_cyclase"/>
</dbReference>
<feature type="domain" description="EAL" evidence="1">
    <location>
        <begin position="113"/>
        <end position="366"/>
    </location>
</feature>
<dbReference type="CDD" id="cd01949">
    <property type="entry name" value="GGDEF"/>
    <property type="match status" value="1"/>
</dbReference>
<dbReference type="Gene3D" id="3.30.70.270">
    <property type="match status" value="1"/>
</dbReference>
<dbReference type="PANTHER" id="PTHR44757">
    <property type="entry name" value="DIGUANYLATE CYCLASE DGCP"/>
    <property type="match status" value="1"/>
</dbReference>
<dbReference type="NCBIfam" id="TIGR00254">
    <property type="entry name" value="GGDEF"/>
    <property type="match status" value="1"/>
</dbReference>
<dbReference type="SUPFAM" id="SSF141868">
    <property type="entry name" value="EAL domain-like"/>
    <property type="match status" value="1"/>
</dbReference>
<evidence type="ECO:0000313" key="4">
    <source>
        <dbReference type="Proteomes" id="UP000663992"/>
    </source>
</evidence>
<dbReference type="InterPro" id="IPR001633">
    <property type="entry name" value="EAL_dom"/>
</dbReference>
<dbReference type="SMART" id="SM00052">
    <property type="entry name" value="EAL"/>
    <property type="match status" value="1"/>
</dbReference>
<dbReference type="PANTHER" id="PTHR44757:SF2">
    <property type="entry name" value="BIOFILM ARCHITECTURE MAINTENANCE PROTEIN MBAA"/>
    <property type="match status" value="1"/>
</dbReference>
<proteinExistence type="predicted"/>
<dbReference type="CDD" id="cd01948">
    <property type="entry name" value="EAL"/>
    <property type="match status" value="1"/>
</dbReference>
<name>A0ABS3D073_9ALTE</name>
<evidence type="ECO:0000259" key="1">
    <source>
        <dbReference type="PROSITE" id="PS50883"/>
    </source>
</evidence>
<dbReference type="SMART" id="SM00267">
    <property type="entry name" value="GGDEF"/>
    <property type="match status" value="1"/>
</dbReference>
<accession>A0ABS3D073</accession>
<keyword evidence="4" id="KW-1185">Reference proteome</keyword>
<comment type="caution">
    <text evidence="3">The sequence shown here is derived from an EMBL/GenBank/DDBJ whole genome shotgun (WGS) entry which is preliminary data.</text>
</comment>
<feature type="domain" description="GGDEF" evidence="2">
    <location>
        <begin position="1"/>
        <end position="104"/>
    </location>
</feature>
<dbReference type="Gene3D" id="3.20.20.450">
    <property type="entry name" value="EAL domain"/>
    <property type="match status" value="1"/>
</dbReference>